<dbReference type="NCBIfam" id="TIGR00229">
    <property type="entry name" value="sensory_box"/>
    <property type="match status" value="3"/>
</dbReference>
<dbReference type="Pfam" id="PF08448">
    <property type="entry name" value="PAS_4"/>
    <property type="match status" value="1"/>
</dbReference>
<dbReference type="AlphaFoldDB" id="A0A162JI86"/>
<dbReference type="SMART" id="SM00283">
    <property type="entry name" value="MA"/>
    <property type="match status" value="1"/>
</dbReference>
<sequence length="568" mass="62186">MSFIKLPSLTDHDILKALDLSQAIVHFSPEGTVLAANDNFLKLMGYRLEEVAGKHHGMFVTQAERSAPDYRAFWQDLAAGSFRKAVFKRVTREGREIFIQATYNPIRDHKGRVRRVVKFATEVTAEVLKTAEYEGQITAIQKSQAVIHFTPEGTVLWANELFLNLMGYRLDEIQGKSHALFVDETDAASQDYRAFWAGLRLGKARTSEFRRLAKGGREVWIQATYTPILDPAGKLVKVVKYATDITAQKLVTADYQGQMAAIGRTHAVIEFDLDGRVLQANDNFLAATGYRLDEIQGKPHSMFMPEAEVKTEAYREFWQKLRAGDFVTGIHKRLGKGGQIVWLRATYNPIFDASGRVCKVVKYATDITRLMTSHLAAVSSAEVTLANVEAVAAASEELTASVAEITRAADSGHRSAESMRDNVSRGEEAVGRLKETTAAMNGVIKLIQDIATQINLLSLNATIEASRAGEAGRGFTVVASEIKTLSGQTATATENIARQIAELQEVSQTVDGTMSGITGGILQLHEASAVLSSAIEEQLAMTRSIASNMHKAVDGVTGTTDNLTKMVQ</sequence>
<feature type="domain" description="Methyl-accepting transducer" evidence="3">
    <location>
        <begin position="379"/>
        <end position="568"/>
    </location>
</feature>
<dbReference type="RefSeq" id="WP_062770640.1">
    <property type="nucleotide sequence ID" value="NZ_CP121045.1"/>
</dbReference>
<proteinExistence type="inferred from homology"/>
<dbReference type="SMART" id="SM00091">
    <property type="entry name" value="PAS"/>
    <property type="match status" value="3"/>
</dbReference>
<feature type="domain" description="PAC" evidence="5">
    <location>
        <begin position="205"/>
        <end position="257"/>
    </location>
</feature>
<dbReference type="InterPro" id="IPR000727">
    <property type="entry name" value="T_SNARE_dom"/>
</dbReference>
<dbReference type="InterPro" id="IPR013656">
    <property type="entry name" value="PAS_4"/>
</dbReference>
<dbReference type="InterPro" id="IPR001610">
    <property type="entry name" value="PAC"/>
</dbReference>
<dbReference type="PROSITE" id="PS50111">
    <property type="entry name" value="CHEMOTAXIS_TRANSDUC_2"/>
    <property type="match status" value="1"/>
</dbReference>
<dbReference type="SUPFAM" id="SSF58104">
    <property type="entry name" value="Methyl-accepting chemotaxis protein (MCP) signaling domain"/>
    <property type="match status" value="1"/>
</dbReference>
<feature type="domain" description="T-SNARE coiled-coil homology" evidence="6">
    <location>
        <begin position="504"/>
        <end position="566"/>
    </location>
</feature>
<dbReference type="Proteomes" id="UP000075787">
    <property type="component" value="Unassembled WGS sequence"/>
</dbReference>
<dbReference type="SUPFAM" id="SSF55785">
    <property type="entry name" value="PYP-like sensor domain (PAS domain)"/>
    <property type="match status" value="3"/>
</dbReference>
<gene>
    <name evidence="7" type="ORF">AUP44_18375</name>
</gene>
<dbReference type="PROSITE" id="PS50113">
    <property type="entry name" value="PAC"/>
    <property type="match status" value="1"/>
</dbReference>
<keyword evidence="2" id="KW-0807">Transducer</keyword>
<dbReference type="GO" id="GO:0007165">
    <property type="term" value="P:signal transduction"/>
    <property type="evidence" value="ECO:0007669"/>
    <property type="project" value="UniProtKB-KW"/>
</dbReference>
<evidence type="ECO:0008006" key="9">
    <source>
        <dbReference type="Google" id="ProtNLM"/>
    </source>
</evidence>
<dbReference type="InterPro" id="IPR000700">
    <property type="entry name" value="PAS-assoc_C"/>
</dbReference>
<dbReference type="Gene3D" id="1.10.287.950">
    <property type="entry name" value="Methyl-accepting chemotaxis protein"/>
    <property type="match status" value="1"/>
</dbReference>
<dbReference type="InterPro" id="IPR050903">
    <property type="entry name" value="Bact_Chemotaxis_MeTrfase"/>
</dbReference>
<dbReference type="Pfam" id="PF00015">
    <property type="entry name" value="MCPsignal"/>
    <property type="match status" value="1"/>
</dbReference>
<dbReference type="InterPro" id="IPR013655">
    <property type="entry name" value="PAS_fold_3"/>
</dbReference>
<dbReference type="PROSITE" id="PS50192">
    <property type="entry name" value="T_SNARE"/>
    <property type="match status" value="1"/>
</dbReference>
<feature type="domain" description="PAS" evidence="4">
    <location>
        <begin position="10"/>
        <end position="54"/>
    </location>
</feature>
<dbReference type="GO" id="GO:0016020">
    <property type="term" value="C:membrane"/>
    <property type="evidence" value="ECO:0007669"/>
    <property type="project" value="InterPro"/>
</dbReference>
<protein>
    <recommendedName>
        <fullName evidence="9">Chemotaxis protein</fullName>
    </recommendedName>
</protein>
<comment type="similarity">
    <text evidence="1">Belongs to the methyl-accepting chemotaxis (MCP) protein family.</text>
</comment>
<evidence type="ECO:0000313" key="8">
    <source>
        <dbReference type="Proteomes" id="UP000075787"/>
    </source>
</evidence>
<evidence type="ECO:0000259" key="5">
    <source>
        <dbReference type="PROSITE" id="PS50113"/>
    </source>
</evidence>
<evidence type="ECO:0000256" key="2">
    <source>
        <dbReference type="PROSITE-ProRule" id="PRU00284"/>
    </source>
</evidence>
<dbReference type="GeneID" id="97240928"/>
<evidence type="ECO:0000259" key="4">
    <source>
        <dbReference type="PROSITE" id="PS50112"/>
    </source>
</evidence>
<evidence type="ECO:0000256" key="1">
    <source>
        <dbReference type="ARBA" id="ARBA00029447"/>
    </source>
</evidence>
<name>A0A162JI86_9PROT</name>
<dbReference type="OrthoDB" id="9765776at2"/>
<dbReference type="PANTHER" id="PTHR24422:SF10">
    <property type="entry name" value="CHEMOTAXIS PROTEIN METHYLTRANSFERASE 2"/>
    <property type="match status" value="1"/>
</dbReference>
<evidence type="ECO:0000313" key="7">
    <source>
        <dbReference type="EMBL" id="KYO49253.1"/>
    </source>
</evidence>
<accession>A0A162JI86</accession>
<organism evidence="7 8">
    <name type="scientific">Tistrella mobilis</name>
    <dbReference type="NCBI Taxonomy" id="171437"/>
    <lineage>
        <taxon>Bacteria</taxon>
        <taxon>Pseudomonadati</taxon>
        <taxon>Pseudomonadota</taxon>
        <taxon>Alphaproteobacteria</taxon>
        <taxon>Geminicoccales</taxon>
        <taxon>Geminicoccaceae</taxon>
        <taxon>Tistrella</taxon>
    </lineage>
</organism>
<evidence type="ECO:0000259" key="3">
    <source>
        <dbReference type="PROSITE" id="PS50111"/>
    </source>
</evidence>
<dbReference type="PANTHER" id="PTHR24422">
    <property type="entry name" value="CHEMOTAXIS PROTEIN METHYLTRANSFERASE"/>
    <property type="match status" value="1"/>
</dbReference>
<dbReference type="InterPro" id="IPR035965">
    <property type="entry name" value="PAS-like_dom_sf"/>
</dbReference>
<dbReference type="Gene3D" id="3.30.450.20">
    <property type="entry name" value="PAS domain"/>
    <property type="match status" value="3"/>
</dbReference>
<dbReference type="EMBL" id="LPZR01000230">
    <property type="protein sequence ID" value="KYO49253.1"/>
    <property type="molecule type" value="Genomic_DNA"/>
</dbReference>
<reference evidence="7 8" key="1">
    <citation type="submission" date="2015-12" db="EMBL/GenBank/DDBJ databases">
        <title>Genome sequence of Tistrella mobilis MCCC 1A02139.</title>
        <authorList>
            <person name="Lu L."/>
            <person name="Lai Q."/>
            <person name="Shao Z."/>
            <person name="Qian P."/>
        </authorList>
    </citation>
    <scope>NUCLEOTIDE SEQUENCE [LARGE SCALE GENOMIC DNA]</scope>
    <source>
        <strain evidence="7 8">MCCC 1A02139</strain>
    </source>
</reference>
<feature type="domain" description="PAS" evidence="4">
    <location>
        <begin position="268"/>
        <end position="306"/>
    </location>
</feature>
<dbReference type="CDD" id="cd00130">
    <property type="entry name" value="PAS"/>
    <property type="match status" value="3"/>
</dbReference>
<dbReference type="SMART" id="SM00086">
    <property type="entry name" value="PAC"/>
    <property type="match status" value="3"/>
</dbReference>
<dbReference type="InterPro" id="IPR000014">
    <property type="entry name" value="PAS"/>
</dbReference>
<dbReference type="Pfam" id="PF08447">
    <property type="entry name" value="PAS_3"/>
    <property type="match status" value="2"/>
</dbReference>
<evidence type="ECO:0000259" key="6">
    <source>
        <dbReference type="PROSITE" id="PS50192"/>
    </source>
</evidence>
<dbReference type="InterPro" id="IPR004089">
    <property type="entry name" value="MCPsignal_dom"/>
</dbReference>
<dbReference type="PROSITE" id="PS50112">
    <property type="entry name" value="PAS"/>
    <property type="match status" value="2"/>
</dbReference>
<comment type="caution">
    <text evidence="7">The sequence shown here is derived from an EMBL/GenBank/DDBJ whole genome shotgun (WGS) entry which is preliminary data.</text>
</comment>